<sequence>MPWKLRGLSVTMSVTGGALAQGDGNFNQGLGFAAPGQPALTFCKGFLTWTRLTVI</sequence>
<keyword evidence="2" id="KW-1185">Reference proteome</keyword>
<gene>
    <name evidence="1" type="ORF">GCM10008023_10660</name>
</gene>
<dbReference type="Proteomes" id="UP000652430">
    <property type="component" value="Unassembled WGS sequence"/>
</dbReference>
<evidence type="ECO:0000313" key="2">
    <source>
        <dbReference type="Proteomes" id="UP000652430"/>
    </source>
</evidence>
<name>A0ABQ3LBZ6_9SPHN</name>
<proteinExistence type="predicted"/>
<evidence type="ECO:0000313" key="1">
    <source>
        <dbReference type="EMBL" id="GHH11559.1"/>
    </source>
</evidence>
<accession>A0ABQ3LBZ6</accession>
<reference evidence="2" key="1">
    <citation type="journal article" date="2019" name="Int. J. Syst. Evol. Microbiol.">
        <title>The Global Catalogue of Microorganisms (GCM) 10K type strain sequencing project: providing services to taxonomists for standard genome sequencing and annotation.</title>
        <authorList>
            <consortium name="The Broad Institute Genomics Platform"/>
            <consortium name="The Broad Institute Genome Sequencing Center for Infectious Disease"/>
            <person name="Wu L."/>
            <person name="Ma J."/>
        </authorList>
    </citation>
    <scope>NUCLEOTIDE SEQUENCE [LARGE SCALE GENOMIC DNA]</scope>
    <source>
        <strain evidence="2">CGMCC 1.8957</strain>
    </source>
</reference>
<dbReference type="EMBL" id="BNAQ01000001">
    <property type="protein sequence ID" value="GHH11559.1"/>
    <property type="molecule type" value="Genomic_DNA"/>
</dbReference>
<comment type="caution">
    <text evidence="1">The sequence shown here is derived from an EMBL/GenBank/DDBJ whole genome shotgun (WGS) entry which is preliminary data.</text>
</comment>
<organism evidence="1 2">
    <name type="scientific">Sphingomonas glacialis</name>
    <dbReference type="NCBI Taxonomy" id="658225"/>
    <lineage>
        <taxon>Bacteria</taxon>
        <taxon>Pseudomonadati</taxon>
        <taxon>Pseudomonadota</taxon>
        <taxon>Alphaproteobacteria</taxon>
        <taxon>Sphingomonadales</taxon>
        <taxon>Sphingomonadaceae</taxon>
        <taxon>Sphingomonas</taxon>
    </lineage>
</organism>
<protein>
    <submittedName>
        <fullName evidence="1">Uncharacterized protein</fullName>
    </submittedName>
</protein>